<dbReference type="SUPFAM" id="SSF52540">
    <property type="entry name" value="P-loop containing nucleoside triphosphate hydrolases"/>
    <property type="match status" value="1"/>
</dbReference>
<sequence>MSTIVWRNWPSKDDFNALVKSCGKLFIYASTAIGFIGEGRALRTPEESLQIILNIVSDDAPDDMPYKQLDDLYLRILLEAVGNSAKAESKGMVRFRKILGTIVLLRDPLSVRSLSKLIEEEEQQIWNALRHLSSILIVPHEENSETPVRFFHPSLLDFLIDANRCVDERFFVDVSRLGADLFQRCTVTIIKGLVGSMDEELIPVMRYVCMFWGYHLRNVHDENAQVMTRLDEFVRSHLLKWFRFTRVLLNLKSGDPLLQCMKVAKNWASCYNTEISDTLNSMLRSSGVLDSRLADNYESTYDAARSKCGGLVTFTCLTSELIWDLNLGDEETRRATCHPGTRKSVLAEIKEWATFESAGPGIFWLYGSAYTGKSAVAMSIAEWADEKGFLCGGFFFRDVIDFPKSSELGVVISTISHDLASFDMSMRNHVVEALEGNKHLRYSKHAELQFAALIANPLLSLKQDGGMHRRCQAPILLIIDGLDWCEGAAELLTFLFTHLSGPGSSHVRILITSRPTPQIRKTFEAVHKELHKSANLDEISAEVVRQDIATYLHDGLARVREILSLSTPLDWPDQTDFDSLVNSSRNSFFCAKYALKFLGNSKTRNPSQQLQSWLLRHLDDESFEDMYPCWVAELGAPPVGLQAIAICVSQEPLSFSLLSDFFQMDVDNLKTALRLLYPFIIFEADDYPRPNNSPLRHFYMNSRFVNGQYADLCRHCLRIMDEGLHIAFRGTDSLRGSERTGGRDPLHIIGPGLQYACRNWTTILSKASNFSYNRNLSRNLDTFIQKHLLSWLYTMALLQLASHLASELHNAWKWSDRYYRASFFNDIRKLLEEAWHFANDNEQTFAESPLQVYHAVLDLPENSELCRIYKVEAAERLKAFEEANRAGTPKDDIPSQI</sequence>
<dbReference type="InterPro" id="IPR056884">
    <property type="entry name" value="NPHP3-like_N"/>
</dbReference>
<protein>
    <recommendedName>
        <fullName evidence="2">Nephrocystin 3-like N-terminal domain-containing protein</fullName>
    </recommendedName>
</protein>
<proteinExistence type="predicted"/>
<dbReference type="STRING" id="27342.A0A0H2QXP3"/>
<dbReference type="PANTHER" id="PTHR10039">
    <property type="entry name" value="AMELOGENIN"/>
    <property type="match status" value="1"/>
</dbReference>
<dbReference type="AlphaFoldDB" id="A0A0H2QXP3"/>
<gene>
    <name evidence="3" type="ORF">SCHPADRAFT_947938</name>
</gene>
<dbReference type="OrthoDB" id="5967843at2759"/>
<organism evidence="3 4">
    <name type="scientific">Schizopora paradoxa</name>
    <dbReference type="NCBI Taxonomy" id="27342"/>
    <lineage>
        <taxon>Eukaryota</taxon>
        <taxon>Fungi</taxon>
        <taxon>Dikarya</taxon>
        <taxon>Basidiomycota</taxon>
        <taxon>Agaricomycotina</taxon>
        <taxon>Agaricomycetes</taxon>
        <taxon>Hymenochaetales</taxon>
        <taxon>Schizoporaceae</taxon>
        <taxon>Schizopora</taxon>
    </lineage>
</organism>
<evidence type="ECO:0000313" key="3">
    <source>
        <dbReference type="EMBL" id="KLO04134.1"/>
    </source>
</evidence>
<dbReference type="InterPro" id="IPR027417">
    <property type="entry name" value="P-loop_NTPase"/>
</dbReference>
<accession>A0A0H2QXP3</accession>
<dbReference type="EMBL" id="KQ086684">
    <property type="protein sequence ID" value="KLO04134.1"/>
    <property type="molecule type" value="Genomic_DNA"/>
</dbReference>
<evidence type="ECO:0000259" key="2">
    <source>
        <dbReference type="Pfam" id="PF24883"/>
    </source>
</evidence>
<keyword evidence="4" id="KW-1185">Reference proteome</keyword>
<dbReference type="PANTHER" id="PTHR10039:SF17">
    <property type="entry name" value="FUNGAL STAND N-TERMINAL GOODBYE DOMAIN-CONTAINING PROTEIN-RELATED"/>
    <property type="match status" value="1"/>
</dbReference>
<evidence type="ECO:0000256" key="1">
    <source>
        <dbReference type="ARBA" id="ARBA00022737"/>
    </source>
</evidence>
<dbReference type="Proteomes" id="UP000053477">
    <property type="component" value="Unassembled WGS sequence"/>
</dbReference>
<name>A0A0H2QXP3_9AGAM</name>
<evidence type="ECO:0000313" key="4">
    <source>
        <dbReference type="Proteomes" id="UP000053477"/>
    </source>
</evidence>
<dbReference type="InParanoid" id="A0A0H2QXP3"/>
<feature type="domain" description="Nephrocystin 3-like N-terminal" evidence="2">
    <location>
        <begin position="348"/>
        <end position="514"/>
    </location>
</feature>
<reference evidence="3 4" key="1">
    <citation type="submission" date="2015-04" db="EMBL/GenBank/DDBJ databases">
        <title>Complete genome sequence of Schizopora paradoxa KUC8140, a cosmopolitan wood degrader in East Asia.</title>
        <authorList>
            <consortium name="DOE Joint Genome Institute"/>
            <person name="Min B."/>
            <person name="Park H."/>
            <person name="Jang Y."/>
            <person name="Kim J.-J."/>
            <person name="Kim K.H."/>
            <person name="Pangilinan J."/>
            <person name="Lipzen A."/>
            <person name="Riley R."/>
            <person name="Grigoriev I.V."/>
            <person name="Spatafora J.W."/>
            <person name="Choi I.-G."/>
        </authorList>
    </citation>
    <scope>NUCLEOTIDE SEQUENCE [LARGE SCALE GENOMIC DNA]</scope>
    <source>
        <strain evidence="3 4">KUC8140</strain>
    </source>
</reference>
<keyword evidence="1" id="KW-0677">Repeat</keyword>
<dbReference type="Pfam" id="PF24883">
    <property type="entry name" value="NPHP3_N"/>
    <property type="match status" value="1"/>
</dbReference>